<dbReference type="SUPFAM" id="SSF57850">
    <property type="entry name" value="RING/U-box"/>
    <property type="match status" value="1"/>
</dbReference>
<organism evidence="10 11">
    <name type="scientific">Cylindrotheca closterium</name>
    <dbReference type="NCBI Taxonomy" id="2856"/>
    <lineage>
        <taxon>Eukaryota</taxon>
        <taxon>Sar</taxon>
        <taxon>Stramenopiles</taxon>
        <taxon>Ochrophyta</taxon>
        <taxon>Bacillariophyta</taxon>
        <taxon>Bacillariophyceae</taxon>
        <taxon>Bacillariophycidae</taxon>
        <taxon>Bacillariales</taxon>
        <taxon>Bacillariaceae</taxon>
        <taxon>Cylindrotheca</taxon>
    </lineage>
</organism>
<keyword evidence="11" id="KW-1185">Reference proteome</keyword>
<dbReference type="Pfam" id="PF14608">
    <property type="entry name" value="zf-CCCH_2"/>
    <property type="match status" value="1"/>
</dbReference>
<sequence length="373" mass="42441">MPSQQQRNSRRTRGYPTASEIRGRNCMMREQDDERILDSVMSYSSLREEEQERTLTRLTPLRGYEELSERPSASTNTNTPPRPTTTTTTTRSSTAGGGKARPVCHFFALNGSCRNGDNCAFSHNVTPGDTRSVVCSFFRKGNCRYGDSCRFSHNDGNDNYDVDVDQHPATAPSVVCQPCNDNDNTSTTQQDDDEDEELMCGICMEHPTKFGLLSCCDHVFCFECLMEWRSSCGKEEVYAEQKSLVKVCPVCRTHSDYVLSSYTYAKTGNGKQDLMEAHKLRLSQIPCKRFNGDLGSCPFGRDCFYRHWDDYGNDIKHLDQSKQDIQEELERRKLRRQLHFQSQQNIDAELDILEAQLALLQLGLASFAFQLDI</sequence>
<dbReference type="SMART" id="SM00184">
    <property type="entry name" value="RING"/>
    <property type="match status" value="1"/>
</dbReference>
<reference evidence="10" key="1">
    <citation type="submission" date="2023-08" db="EMBL/GenBank/DDBJ databases">
        <authorList>
            <person name="Audoor S."/>
            <person name="Bilcke G."/>
        </authorList>
    </citation>
    <scope>NUCLEOTIDE SEQUENCE</scope>
</reference>
<evidence type="ECO:0000313" key="10">
    <source>
        <dbReference type="EMBL" id="CAJ1943629.1"/>
    </source>
</evidence>
<dbReference type="AlphaFoldDB" id="A0AAD2CR40"/>
<dbReference type="InterPro" id="IPR045072">
    <property type="entry name" value="MKRN-like"/>
</dbReference>
<dbReference type="GO" id="GO:0000209">
    <property type="term" value="P:protein polyubiquitination"/>
    <property type="evidence" value="ECO:0007669"/>
    <property type="project" value="InterPro"/>
</dbReference>
<feature type="zinc finger region" description="C3H1-type" evidence="6">
    <location>
        <begin position="129"/>
        <end position="156"/>
    </location>
</feature>
<dbReference type="PANTHER" id="PTHR11224">
    <property type="entry name" value="MAKORIN-RELATED"/>
    <property type="match status" value="1"/>
</dbReference>
<evidence type="ECO:0000256" key="2">
    <source>
        <dbReference type="ARBA" id="ARBA00022723"/>
    </source>
</evidence>
<feature type="compositionally biased region" description="Low complexity" evidence="7">
    <location>
        <begin position="71"/>
        <end position="94"/>
    </location>
</feature>
<feature type="compositionally biased region" description="Basic and acidic residues" evidence="7">
    <location>
        <begin position="46"/>
        <end position="55"/>
    </location>
</feature>
<dbReference type="Pfam" id="PF18044">
    <property type="entry name" value="zf-CCCH_4"/>
    <property type="match status" value="1"/>
</dbReference>
<evidence type="ECO:0000256" key="4">
    <source>
        <dbReference type="ARBA" id="ARBA00022771"/>
    </source>
</evidence>
<keyword evidence="2 6" id="KW-0479">Metal-binding</keyword>
<keyword evidence="5 6" id="KW-0862">Zinc</keyword>
<dbReference type="CDD" id="cd16521">
    <property type="entry name" value="RING-HC_MKRN"/>
    <property type="match status" value="1"/>
</dbReference>
<evidence type="ECO:0000256" key="3">
    <source>
        <dbReference type="ARBA" id="ARBA00022737"/>
    </source>
</evidence>
<evidence type="ECO:0008006" key="12">
    <source>
        <dbReference type="Google" id="ProtNLM"/>
    </source>
</evidence>
<evidence type="ECO:0000313" key="11">
    <source>
        <dbReference type="Proteomes" id="UP001295423"/>
    </source>
</evidence>
<protein>
    <recommendedName>
        <fullName evidence="12">RING-type E3 ubiquitin transferase</fullName>
    </recommendedName>
</protein>
<dbReference type="Gene3D" id="4.10.1000.10">
    <property type="entry name" value="Zinc finger, CCCH-type"/>
    <property type="match status" value="1"/>
</dbReference>
<dbReference type="SUPFAM" id="SSF90229">
    <property type="entry name" value="CCCH zinc finger"/>
    <property type="match status" value="2"/>
</dbReference>
<evidence type="ECO:0000256" key="1">
    <source>
        <dbReference type="ARBA" id="ARBA00022679"/>
    </source>
</evidence>
<dbReference type="PANTHER" id="PTHR11224:SF10">
    <property type="entry name" value="IP09428P-RELATED"/>
    <property type="match status" value="1"/>
</dbReference>
<gene>
    <name evidence="10" type="ORF">CYCCA115_LOCUS8537</name>
</gene>
<evidence type="ECO:0000256" key="6">
    <source>
        <dbReference type="PROSITE-ProRule" id="PRU00723"/>
    </source>
</evidence>
<feature type="domain" description="RING-type" evidence="8">
    <location>
        <begin position="200"/>
        <end position="252"/>
    </location>
</feature>
<dbReference type="GO" id="GO:0061630">
    <property type="term" value="F:ubiquitin protein ligase activity"/>
    <property type="evidence" value="ECO:0007669"/>
    <property type="project" value="InterPro"/>
</dbReference>
<evidence type="ECO:0000256" key="7">
    <source>
        <dbReference type="SAM" id="MobiDB-lite"/>
    </source>
</evidence>
<dbReference type="InterPro" id="IPR036855">
    <property type="entry name" value="Znf_CCCH_sf"/>
</dbReference>
<keyword evidence="3" id="KW-0677">Repeat</keyword>
<evidence type="ECO:0000259" key="8">
    <source>
        <dbReference type="PROSITE" id="PS50089"/>
    </source>
</evidence>
<keyword evidence="1" id="KW-0808">Transferase</keyword>
<dbReference type="Gene3D" id="3.30.40.10">
    <property type="entry name" value="Zinc/RING finger domain, C3HC4 (zinc finger)"/>
    <property type="match status" value="1"/>
</dbReference>
<dbReference type="Gene3D" id="2.30.30.1190">
    <property type="match status" value="1"/>
</dbReference>
<evidence type="ECO:0000259" key="9">
    <source>
        <dbReference type="PROSITE" id="PS50103"/>
    </source>
</evidence>
<dbReference type="InterPro" id="IPR013083">
    <property type="entry name" value="Znf_RING/FYVE/PHD"/>
</dbReference>
<feature type="domain" description="C3H1-type" evidence="9">
    <location>
        <begin position="129"/>
        <end position="156"/>
    </location>
</feature>
<dbReference type="InterPro" id="IPR017907">
    <property type="entry name" value="Znf_RING_CS"/>
</dbReference>
<dbReference type="InterPro" id="IPR001841">
    <property type="entry name" value="Znf_RING"/>
</dbReference>
<dbReference type="SMART" id="SM00356">
    <property type="entry name" value="ZnF_C3H1"/>
    <property type="match status" value="3"/>
</dbReference>
<dbReference type="GO" id="GO:0008270">
    <property type="term" value="F:zinc ion binding"/>
    <property type="evidence" value="ECO:0007669"/>
    <property type="project" value="UniProtKB-KW"/>
</dbReference>
<feature type="zinc finger region" description="C3H1-type" evidence="6">
    <location>
        <begin position="281"/>
        <end position="310"/>
    </location>
</feature>
<accession>A0AAD2CR40</accession>
<dbReference type="Pfam" id="PF00642">
    <property type="entry name" value="zf-CCCH"/>
    <property type="match status" value="1"/>
</dbReference>
<feature type="region of interest" description="Disordered" evidence="7">
    <location>
        <begin position="46"/>
        <end position="98"/>
    </location>
</feature>
<feature type="domain" description="C3H1-type" evidence="9">
    <location>
        <begin position="281"/>
        <end position="310"/>
    </location>
</feature>
<name>A0AAD2CR40_9STRA</name>
<evidence type="ECO:0000256" key="5">
    <source>
        <dbReference type="ARBA" id="ARBA00022833"/>
    </source>
</evidence>
<dbReference type="PROSITE" id="PS50103">
    <property type="entry name" value="ZF_C3H1"/>
    <property type="match status" value="3"/>
</dbReference>
<dbReference type="PROSITE" id="PS50089">
    <property type="entry name" value="ZF_RING_2"/>
    <property type="match status" value="1"/>
</dbReference>
<feature type="domain" description="C3H1-type" evidence="9">
    <location>
        <begin position="98"/>
        <end position="126"/>
    </location>
</feature>
<proteinExistence type="predicted"/>
<dbReference type="Proteomes" id="UP001295423">
    <property type="component" value="Unassembled WGS sequence"/>
</dbReference>
<dbReference type="InterPro" id="IPR041367">
    <property type="entry name" value="Znf-CCCH_4"/>
</dbReference>
<feature type="zinc finger region" description="C3H1-type" evidence="6">
    <location>
        <begin position="98"/>
        <end position="126"/>
    </location>
</feature>
<dbReference type="PROSITE" id="PS00518">
    <property type="entry name" value="ZF_RING_1"/>
    <property type="match status" value="1"/>
</dbReference>
<comment type="caution">
    <text evidence="10">The sequence shown here is derived from an EMBL/GenBank/DDBJ whole genome shotgun (WGS) entry which is preliminary data.</text>
</comment>
<dbReference type="EMBL" id="CAKOGP040001113">
    <property type="protein sequence ID" value="CAJ1943629.1"/>
    <property type="molecule type" value="Genomic_DNA"/>
</dbReference>
<dbReference type="InterPro" id="IPR000571">
    <property type="entry name" value="Znf_CCCH"/>
</dbReference>
<keyword evidence="4 6" id="KW-0863">Zinc-finger</keyword>